<proteinExistence type="inferred from homology"/>
<evidence type="ECO:0000256" key="2">
    <source>
        <dbReference type="ARBA" id="ARBA00022722"/>
    </source>
</evidence>
<dbReference type="InterPro" id="IPR001604">
    <property type="entry name" value="Endo_G_ENPP1-like_dom"/>
</dbReference>
<dbReference type="EMBL" id="JYOV01000005">
    <property type="protein sequence ID" value="KJU94758.1"/>
    <property type="molecule type" value="Genomic_DNA"/>
</dbReference>
<evidence type="ECO:0000256" key="3">
    <source>
        <dbReference type="ARBA" id="ARBA00022723"/>
    </source>
</evidence>
<dbReference type="InterPro" id="IPR044929">
    <property type="entry name" value="DNA/RNA_non-sp_Endonuclease_sf"/>
</dbReference>
<accession>A0A0F3HP97</accession>
<keyword evidence="3" id="KW-0479">Metal-binding</keyword>
<feature type="domain" description="DNA/RNA non-specific endonuclease/pyrophosphatase/phosphodiesterase" evidence="6">
    <location>
        <begin position="95"/>
        <end position="272"/>
    </location>
</feature>
<dbReference type="EC" id="3.1.30.-" evidence="7"/>
<sequence>MNKKTRQALIGLLLFLLLSAGSYYIKQMQSSDTAPQTQVKQKSQSSDTPSQELAESVLTDSVKKQIKGTLEWNGAGAFIVNNNKTNLDAKVSSKPYADNKTKTVGGETVPTVANAIMSKATRQYKDREETGNGSTSWTPAGWHQVKNLKGSYNHAVDRGHLLGYALIGGLDGFDASTSNPKNIAVQTAWANQARAEDSTGQNYYESLVRKALDQNKRVRYRVTLLYATEQDLVPSASQIEAKSSDGELEFNVVIPNVQKGIQLDYRTGEVTVTKNN</sequence>
<dbReference type="GO" id="GO:0003676">
    <property type="term" value="F:nucleic acid binding"/>
    <property type="evidence" value="ECO:0007669"/>
    <property type="project" value="InterPro"/>
</dbReference>
<reference evidence="7 8" key="1">
    <citation type="submission" date="2015-02" db="EMBL/GenBank/DDBJ databases">
        <title>Evolution of amylase-binding proteins of oral streptococcal species.</title>
        <authorList>
            <person name="Haase E.M."/>
        </authorList>
    </citation>
    <scope>NUCLEOTIDE SEQUENCE [LARGE SCALE GENOMIC DNA]</scope>
    <source>
        <strain evidence="7 8">UC6950A</strain>
    </source>
</reference>
<dbReference type="GO" id="GO:0016787">
    <property type="term" value="F:hydrolase activity"/>
    <property type="evidence" value="ECO:0007669"/>
    <property type="project" value="UniProtKB-KW"/>
</dbReference>
<dbReference type="GO" id="GO:0004519">
    <property type="term" value="F:endonuclease activity"/>
    <property type="evidence" value="ECO:0007669"/>
    <property type="project" value="UniProtKB-KW"/>
</dbReference>
<evidence type="ECO:0000259" key="6">
    <source>
        <dbReference type="SMART" id="SM00892"/>
    </source>
</evidence>
<gene>
    <name evidence="7" type="primary">endA</name>
    <name evidence="7" type="ORF">TZ96_00418</name>
</gene>
<keyword evidence="2" id="KW-0540">Nuclease</keyword>
<dbReference type="Gene3D" id="3.40.570.10">
    <property type="entry name" value="Extracellular Endonuclease, subunit A"/>
    <property type="match status" value="1"/>
</dbReference>
<dbReference type="PATRIC" id="fig|28037.218.peg.410"/>
<keyword evidence="7" id="KW-0378">Hydrolase</keyword>
<keyword evidence="4" id="KW-0255">Endonuclease</keyword>
<evidence type="ECO:0000313" key="7">
    <source>
        <dbReference type="EMBL" id="KJU94758.1"/>
    </source>
</evidence>
<feature type="compositionally biased region" description="Polar residues" evidence="5">
    <location>
        <begin position="31"/>
        <end position="53"/>
    </location>
</feature>
<feature type="region of interest" description="Disordered" evidence="5">
    <location>
        <begin position="31"/>
        <end position="56"/>
    </location>
</feature>
<protein>
    <submittedName>
        <fullName evidence="7">DNA-entry nuclease</fullName>
        <ecNumber evidence="7">3.1.30.-</ecNumber>
    </submittedName>
</protein>
<name>A0A0F3HP97_9STRE</name>
<dbReference type="SMART" id="SM00892">
    <property type="entry name" value="Endonuclease_NS"/>
    <property type="match status" value="1"/>
</dbReference>
<dbReference type="GO" id="GO:0046872">
    <property type="term" value="F:metal ion binding"/>
    <property type="evidence" value="ECO:0007669"/>
    <property type="project" value="UniProtKB-KW"/>
</dbReference>
<dbReference type="PROSITE" id="PS01070">
    <property type="entry name" value="NUCLEASE_NON_SPEC"/>
    <property type="match status" value="1"/>
</dbReference>
<dbReference type="InterPro" id="IPR018524">
    <property type="entry name" value="DNA/RNA_endonuclease_AS"/>
</dbReference>
<dbReference type="AlphaFoldDB" id="A0A0F3HP97"/>
<evidence type="ECO:0000256" key="4">
    <source>
        <dbReference type="ARBA" id="ARBA00022759"/>
    </source>
</evidence>
<comment type="caution">
    <text evidence="7">The sequence shown here is derived from an EMBL/GenBank/DDBJ whole genome shotgun (WGS) entry which is preliminary data.</text>
</comment>
<organism evidence="7 8">
    <name type="scientific">Streptococcus infantis</name>
    <dbReference type="NCBI Taxonomy" id="68892"/>
    <lineage>
        <taxon>Bacteria</taxon>
        <taxon>Bacillati</taxon>
        <taxon>Bacillota</taxon>
        <taxon>Bacilli</taxon>
        <taxon>Lactobacillales</taxon>
        <taxon>Streptococcaceae</taxon>
        <taxon>Streptococcus</taxon>
    </lineage>
</organism>
<dbReference type="Proteomes" id="UP000033405">
    <property type="component" value="Unassembled WGS sequence"/>
</dbReference>
<evidence type="ECO:0000256" key="1">
    <source>
        <dbReference type="ARBA" id="ARBA00010052"/>
    </source>
</evidence>
<evidence type="ECO:0000313" key="8">
    <source>
        <dbReference type="Proteomes" id="UP000033405"/>
    </source>
</evidence>
<dbReference type="Pfam" id="PF01223">
    <property type="entry name" value="Endonuclease_NS"/>
    <property type="match status" value="1"/>
</dbReference>
<comment type="similarity">
    <text evidence="1">Belongs to the DNA/RNA non-specific endonuclease family.</text>
</comment>
<evidence type="ECO:0000256" key="5">
    <source>
        <dbReference type="SAM" id="MobiDB-lite"/>
    </source>
</evidence>
<dbReference type="RefSeq" id="WP_045762693.1">
    <property type="nucleotide sequence ID" value="NZ_JYOV01000005.1"/>
</dbReference>